<dbReference type="AlphaFoldDB" id="A0A7C9CGI7"/>
<feature type="transmembrane region" description="Helical" evidence="1">
    <location>
        <begin position="15"/>
        <end position="41"/>
    </location>
</feature>
<accession>A0A7C9CGI7</accession>
<keyword evidence="1" id="KW-0472">Membrane</keyword>
<reference evidence="2" key="2">
    <citation type="submission" date="2020-07" db="EMBL/GenBank/DDBJ databases">
        <authorList>
            <person name="Vera ALvarez R."/>
            <person name="Arias-Moreno D.M."/>
            <person name="Jimenez-Jacinto V."/>
            <person name="Jimenez-Bremont J.F."/>
            <person name="Swaminathan K."/>
            <person name="Moose S.P."/>
            <person name="Guerrero-Gonzalez M.L."/>
            <person name="Marino-Ramirez L."/>
            <person name="Landsman D."/>
            <person name="Rodriguez-Kessler M."/>
            <person name="Delgado-Sanchez P."/>
        </authorList>
    </citation>
    <scope>NUCLEOTIDE SEQUENCE</scope>
    <source>
        <tissue evidence="2">Cladode</tissue>
    </source>
</reference>
<evidence type="ECO:0000256" key="1">
    <source>
        <dbReference type="SAM" id="Phobius"/>
    </source>
</evidence>
<sequence>MDARTSAICRFDRHVLIFLFFWGGGNLILLKMGCGEFWILVLSKVREYLVRCFFCLLVSSVMQSHDLDLSNCRKILAIVCNPSCEAFPGTRGRMQNNIGLNNLLNLIDHQKNYLDGKRFIWTNFLGNSGVFPI</sequence>
<organism evidence="2">
    <name type="scientific">Opuntia streptacantha</name>
    <name type="common">Prickly pear cactus</name>
    <name type="synonym">Opuntia cardona</name>
    <dbReference type="NCBI Taxonomy" id="393608"/>
    <lineage>
        <taxon>Eukaryota</taxon>
        <taxon>Viridiplantae</taxon>
        <taxon>Streptophyta</taxon>
        <taxon>Embryophyta</taxon>
        <taxon>Tracheophyta</taxon>
        <taxon>Spermatophyta</taxon>
        <taxon>Magnoliopsida</taxon>
        <taxon>eudicotyledons</taxon>
        <taxon>Gunneridae</taxon>
        <taxon>Pentapetalae</taxon>
        <taxon>Caryophyllales</taxon>
        <taxon>Cactineae</taxon>
        <taxon>Cactaceae</taxon>
        <taxon>Opuntioideae</taxon>
        <taxon>Opuntia</taxon>
    </lineage>
</organism>
<name>A0A7C9CGI7_OPUST</name>
<keyword evidence="1" id="KW-1133">Transmembrane helix</keyword>
<keyword evidence="1" id="KW-0812">Transmembrane</keyword>
<proteinExistence type="predicted"/>
<reference evidence="2" key="1">
    <citation type="journal article" date="2013" name="J. Plant Res.">
        <title>Effect of fungi and light on seed germination of three Opuntia species from semiarid lands of central Mexico.</title>
        <authorList>
            <person name="Delgado-Sanchez P."/>
            <person name="Jimenez-Bremont J.F."/>
            <person name="Guerrero-Gonzalez Mde L."/>
            <person name="Flores J."/>
        </authorList>
    </citation>
    <scope>NUCLEOTIDE SEQUENCE</scope>
    <source>
        <tissue evidence="2">Cladode</tissue>
    </source>
</reference>
<dbReference type="EMBL" id="GISG01015805">
    <property type="protein sequence ID" value="MBA4617342.1"/>
    <property type="molecule type" value="Transcribed_RNA"/>
</dbReference>
<protein>
    <submittedName>
        <fullName evidence="2">Uncharacterized protein</fullName>
    </submittedName>
</protein>
<evidence type="ECO:0000313" key="2">
    <source>
        <dbReference type="EMBL" id="MBA4617342.1"/>
    </source>
</evidence>